<feature type="compositionally biased region" description="Basic and acidic residues" evidence="1">
    <location>
        <begin position="194"/>
        <end position="205"/>
    </location>
</feature>
<accession>A0A0K0KVQ6</accession>
<proteinExistence type="predicted"/>
<evidence type="ECO:0000256" key="1">
    <source>
        <dbReference type="SAM" id="MobiDB-lite"/>
    </source>
</evidence>
<protein>
    <submittedName>
        <fullName evidence="2">Uncharacterized protein</fullName>
    </submittedName>
</protein>
<evidence type="ECO:0000313" key="2">
    <source>
        <dbReference type="EMBL" id="AIR93402.1"/>
    </source>
</evidence>
<reference evidence="3" key="1">
    <citation type="submission" date="2014-08" db="EMBL/GenBank/DDBJ databases">
        <authorList>
            <person name="Edwards T."/>
        </authorList>
    </citation>
    <scope>NUCLEOTIDE SEQUENCE [LARGE SCALE GENOMIC DNA]</scope>
</reference>
<feature type="region of interest" description="Disordered" evidence="1">
    <location>
        <begin position="183"/>
        <end position="213"/>
    </location>
</feature>
<keyword evidence="3" id="KW-1185">Reference proteome</keyword>
<sequence length="227" mass="25304">MGQRKNYHTVRYGTRDGELQFGHIHQDNNEAAVMLRSGHESLHYIHMDHTGDEVRKHSTICRSTGSFQVKAGDNAKVTKNNRKNDAGIYMDSVSGDIILRAAKGKIRIEAQDIEMVATGYNGRTGYISLDSNEKLILKSKSVDIRATETAKFFSENKLDMVGNAIMNIYGGLMDFADGATSIKGSKMGPSSTEENAKKLKKKSEPINEEIEEFDREVEELRALGEEN</sequence>
<evidence type="ECO:0000313" key="3">
    <source>
        <dbReference type="Proteomes" id="UP000207741"/>
    </source>
</evidence>
<dbReference type="RefSeq" id="YP_009213528.1">
    <property type="nucleotide sequence ID" value="NC_028955.1"/>
</dbReference>
<dbReference type="GeneID" id="26640072"/>
<name>A0A0K0KVQ6_9CAUD</name>
<dbReference type="KEGG" id="vg:26640072"/>
<dbReference type="EMBL" id="KM359505">
    <property type="protein sequence ID" value="AIR93402.1"/>
    <property type="molecule type" value="Genomic_DNA"/>
</dbReference>
<dbReference type="Proteomes" id="UP000207741">
    <property type="component" value="Segment"/>
</dbReference>
<organism evidence="2 3">
    <name type="scientific">Prochlorococcus phage P-TIM68</name>
    <dbReference type="NCBI Taxonomy" id="1542477"/>
    <lineage>
        <taxon>Viruses</taxon>
        <taxon>Duplodnaviria</taxon>
        <taxon>Heunggongvirae</taxon>
        <taxon>Uroviricota</taxon>
        <taxon>Caudoviricetes</taxon>
        <taxon>Pantevenvirales</taxon>
        <taxon>Kyanoviridae</taxon>
        <taxon>Haifavirus</taxon>
        <taxon>Haifavirus tim68</taxon>
    </lineage>
</organism>